<evidence type="ECO:0000313" key="2">
    <source>
        <dbReference type="Proteomes" id="UP000176998"/>
    </source>
</evidence>
<dbReference type="Proteomes" id="UP000176998">
    <property type="component" value="Unassembled WGS sequence"/>
</dbReference>
<reference evidence="1 2" key="1">
    <citation type="submission" date="2016-09" db="EMBL/GenBank/DDBJ databases">
        <authorList>
            <person name="Capua I."/>
            <person name="De Benedictis P."/>
            <person name="Joannis T."/>
            <person name="Lombin L.H."/>
            <person name="Cattoli G."/>
        </authorList>
    </citation>
    <scope>NUCLEOTIDE SEQUENCE [LARGE SCALE GENOMIC DNA]</scope>
    <source>
        <strain evidence="1 2">IMI 309357</strain>
    </source>
</reference>
<evidence type="ECO:0000313" key="1">
    <source>
        <dbReference type="EMBL" id="OHE95623.1"/>
    </source>
</evidence>
<proteinExistence type="predicted"/>
<comment type="caution">
    <text evidence="1">The sequence shown here is derived from an EMBL/GenBank/DDBJ whole genome shotgun (WGS) entry which is preliminary data.</text>
</comment>
<dbReference type="AlphaFoldDB" id="A0A1G4B2R0"/>
<protein>
    <submittedName>
        <fullName evidence="1">Uncharacterized protein</fullName>
    </submittedName>
</protein>
<dbReference type="GeneID" id="34562195"/>
<organism evidence="1 2">
    <name type="scientific">Colletotrichum orchidophilum</name>
    <dbReference type="NCBI Taxonomy" id="1209926"/>
    <lineage>
        <taxon>Eukaryota</taxon>
        <taxon>Fungi</taxon>
        <taxon>Dikarya</taxon>
        <taxon>Ascomycota</taxon>
        <taxon>Pezizomycotina</taxon>
        <taxon>Sordariomycetes</taxon>
        <taxon>Hypocreomycetidae</taxon>
        <taxon>Glomerellales</taxon>
        <taxon>Glomerellaceae</taxon>
        <taxon>Colletotrichum</taxon>
    </lineage>
</organism>
<gene>
    <name evidence="1" type="ORF">CORC01_09055</name>
</gene>
<sequence length="161" mass="17811">MVVVVVVVIVVVVVVWCWWLCRTAVLQRLSHFETKHFVGGHARRGLAPTLVGIRNRGPERNGLRRRVPGESTPLTGTSATSAIVHVLCRGETCGCDRDSIPPSSSATSYWVAASRRDLAWFGQGRVWGWVLDTVRGDPRCRVWGPSEIRRFASHVPEGPDS</sequence>
<name>A0A1G4B2R0_9PEZI</name>
<dbReference type="EMBL" id="MJBS01000080">
    <property type="protein sequence ID" value="OHE95623.1"/>
    <property type="molecule type" value="Genomic_DNA"/>
</dbReference>
<accession>A0A1G4B2R0</accession>
<dbReference type="RefSeq" id="XP_022472784.1">
    <property type="nucleotide sequence ID" value="XM_022620685.1"/>
</dbReference>
<keyword evidence="2" id="KW-1185">Reference proteome</keyword>